<evidence type="ECO:0000256" key="11">
    <source>
        <dbReference type="ARBA" id="ARBA00039257"/>
    </source>
</evidence>
<keyword evidence="8" id="KW-0378">Hydrolase</keyword>
<evidence type="ECO:0000256" key="9">
    <source>
        <dbReference type="ARBA" id="ARBA00022833"/>
    </source>
</evidence>
<dbReference type="SMART" id="SM00644">
    <property type="entry name" value="Ami_2"/>
    <property type="match status" value="1"/>
</dbReference>
<evidence type="ECO:0000256" key="6">
    <source>
        <dbReference type="ARBA" id="ARBA00022490"/>
    </source>
</evidence>
<evidence type="ECO:0000313" key="15">
    <source>
        <dbReference type="Proteomes" id="UP000288293"/>
    </source>
</evidence>
<evidence type="ECO:0000256" key="4">
    <source>
        <dbReference type="ARBA" id="ARBA00007553"/>
    </source>
</evidence>
<keyword evidence="10" id="KW-0961">Cell wall biogenesis/degradation</keyword>
<dbReference type="PANTHER" id="PTHR30417:SF4">
    <property type="entry name" value="1,6-ANHYDRO-N-ACETYLMURAMYL-L-ALANINE AMIDASE AMPD"/>
    <property type="match status" value="1"/>
</dbReference>
<dbReference type="Pfam" id="PF01510">
    <property type="entry name" value="Amidase_2"/>
    <property type="match status" value="1"/>
</dbReference>
<dbReference type="RefSeq" id="WP_126803413.1">
    <property type="nucleotide sequence ID" value="NZ_PIPL01000001.1"/>
</dbReference>
<proteinExistence type="inferred from homology"/>
<dbReference type="InterPro" id="IPR051206">
    <property type="entry name" value="NAMLAA_amidase_2"/>
</dbReference>
<evidence type="ECO:0000256" key="1">
    <source>
        <dbReference type="ARBA" id="ARBA00001561"/>
    </source>
</evidence>
<dbReference type="Proteomes" id="UP000288293">
    <property type="component" value="Unassembled WGS sequence"/>
</dbReference>
<comment type="caution">
    <text evidence="14">The sequence shown here is derived from an EMBL/GenBank/DDBJ whole genome shotgun (WGS) entry which is preliminary data.</text>
</comment>
<dbReference type="NCBIfam" id="NF008758">
    <property type="entry name" value="PRK11789.1"/>
    <property type="match status" value="1"/>
</dbReference>
<dbReference type="EC" id="3.5.1.28" evidence="5"/>
<dbReference type="GO" id="GO:0008745">
    <property type="term" value="F:N-acetylmuramoyl-L-alanine amidase activity"/>
    <property type="evidence" value="ECO:0007669"/>
    <property type="project" value="UniProtKB-EC"/>
</dbReference>
<evidence type="ECO:0000256" key="12">
    <source>
        <dbReference type="ARBA" id="ARBA00042615"/>
    </source>
</evidence>
<dbReference type="GO" id="GO:0009254">
    <property type="term" value="P:peptidoglycan turnover"/>
    <property type="evidence" value="ECO:0007669"/>
    <property type="project" value="TreeGrafter"/>
</dbReference>
<dbReference type="GO" id="GO:0071555">
    <property type="term" value="P:cell wall organization"/>
    <property type="evidence" value="ECO:0007669"/>
    <property type="project" value="UniProtKB-KW"/>
</dbReference>
<evidence type="ECO:0000259" key="13">
    <source>
        <dbReference type="SMART" id="SM00644"/>
    </source>
</evidence>
<keyword evidence="9" id="KW-0862">Zinc</keyword>
<dbReference type="CDD" id="cd06583">
    <property type="entry name" value="PGRP"/>
    <property type="match status" value="1"/>
</dbReference>
<dbReference type="AlphaFoldDB" id="A0A432W977"/>
<dbReference type="InterPro" id="IPR002502">
    <property type="entry name" value="Amidase_domain"/>
</dbReference>
<name>A0A432W977_9GAMM</name>
<organism evidence="14 15">
    <name type="scientific">Aliidiomarina minuta</name>
    <dbReference type="NCBI Taxonomy" id="880057"/>
    <lineage>
        <taxon>Bacteria</taxon>
        <taxon>Pseudomonadati</taxon>
        <taxon>Pseudomonadota</taxon>
        <taxon>Gammaproteobacteria</taxon>
        <taxon>Alteromonadales</taxon>
        <taxon>Idiomarinaceae</taxon>
        <taxon>Aliidiomarina</taxon>
    </lineage>
</organism>
<dbReference type="PANTHER" id="PTHR30417">
    <property type="entry name" value="N-ACETYLMURAMOYL-L-ALANINE AMIDASE AMID"/>
    <property type="match status" value="1"/>
</dbReference>
<dbReference type="GO" id="GO:0005737">
    <property type="term" value="C:cytoplasm"/>
    <property type="evidence" value="ECO:0007669"/>
    <property type="project" value="UniProtKB-SubCell"/>
</dbReference>
<dbReference type="OrthoDB" id="9794842at2"/>
<comment type="subcellular location">
    <subcellularLocation>
        <location evidence="3">Cytoplasm</location>
    </subcellularLocation>
</comment>
<keyword evidence="15" id="KW-1185">Reference proteome</keyword>
<comment type="catalytic activity">
    <reaction evidence="1">
        <text>Hydrolyzes the link between N-acetylmuramoyl residues and L-amino acid residues in certain cell-wall glycopeptides.</text>
        <dbReference type="EC" id="3.5.1.28"/>
    </reaction>
</comment>
<gene>
    <name evidence="14" type="ORF">CWE09_07845</name>
</gene>
<sequence length="192" mass="21544">MHTELDISQHRVRPAQYIESPHADERPADAEISLFVVHGISLPAGQFGLPYITDLFCGTLDCDADPSFEPLRDLKVSAHCLIRRDGELIQYVPFDRRAWHAGASSWQGQACCNDFSIGVELEGTDSTPYTDKQYKKLAQLIVVLQQAYPAITNDRVVGHEHIAPGRKTDPGPAFDWQRLRSEREQCLPSTQT</sequence>
<reference evidence="14 15" key="1">
    <citation type="journal article" date="2011" name="Front. Microbiol.">
        <title>Genomic signatures of strain selection and enhancement in Bacillus atrophaeus var. globigii, a historical biowarfare simulant.</title>
        <authorList>
            <person name="Gibbons H.S."/>
            <person name="Broomall S.M."/>
            <person name="McNew L.A."/>
            <person name="Daligault H."/>
            <person name="Chapman C."/>
            <person name="Bruce D."/>
            <person name="Karavis M."/>
            <person name="Krepps M."/>
            <person name="McGregor P.A."/>
            <person name="Hong C."/>
            <person name="Park K.H."/>
            <person name="Akmal A."/>
            <person name="Feldman A."/>
            <person name="Lin J.S."/>
            <person name="Chang W.E."/>
            <person name="Higgs B.W."/>
            <person name="Demirev P."/>
            <person name="Lindquist J."/>
            <person name="Liem A."/>
            <person name="Fochler E."/>
            <person name="Read T.D."/>
            <person name="Tapia R."/>
            <person name="Johnson S."/>
            <person name="Bishop-Lilly K.A."/>
            <person name="Detter C."/>
            <person name="Han C."/>
            <person name="Sozhamannan S."/>
            <person name="Rosenzweig C.N."/>
            <person name="Skowronski E.W."/>
        </authorList>
    </citation>
    <scope>NUCLEOTIDE SEQUENCE [LARGE SCALE GENOMIC DNA]</scope>
    <source>
        <strain evidence="14 15">MLST1</strain>
    </source>
</reference>
<evidence type="ECO:0000256" key="3">
    <source>
        <dbReference type="ARBA" id="ARBA00004496"/>
    </source>
</evidence>
<evidence type="ECO:0000256" key="10">
    <source>
        <dbReference type="ARBA" id="ARBA00023316"/>
    </source>
</evidence>
<comment type="similarity">
    <text evidence="4">Belongs to the N-acetylmuramoyl-L-alanine amidase 2 family.</text>
</comment>
<evidence type="ECO:0000256" key="7">
    <source>
        <dbReference type="ARBA" id="ARBA00022723"/>
    </source>
</evidence>
<dbReference type="Gene3D" id="3.40.80.10">
    <property type="entry name" value="Peptidoglycan recognition protein-like"/>
    <property type="match status" value="1"/>
</dbReference>
<keyword evidence="7" id="KW-0479">Metal-binding</keyword>
<comment type="cofactor">
    <cofactor evidence="2">
        <name>Zn(2+)</name>
        <dbReference type="ChEBI" id="CHEBI:29105"/>
    </cofactor>
</comment>
<dbReference type="EMBL" id="PIPL01000001">
    <property type="protein sequence ID" value="RUO26605.1"/>
    <property type="molecule type" value="Genomic_DNA"/>
</dbReference>
<dbReference type="GO" id="GO:0009253">
    <property type="term" value="P:peptidoglycan catabolic process"/>
    <property type="evidence" value="ECO:0007669"/>
    <property type="project" value="InterPro"/>
</dbReference>
<keyword evidence="6" id="KW-0963">Cytoplasm</keyword>
<dbReference type="SUPFAM" id="SSF55846">
    <property type="entry name" value="N-acetylmuramoyl-L-alanine amidase-like"/>
    <property type="match status" value="1"/>
</dbReference>
<evidence type="ECO:0000256" key="2">
    <source>
        <dbReference type="ARBA" id="ARBA00001947"/>
    </source>
</evidence>
<evidence type="ECO:0000256" key="8">
    <source>
        <dbReference type="ARBA" id="ARBA00022801"/>
    </source>
</evidence>
<dbReference type="InterPro" id="IPR036505">
    <property type="entry name" value="Amidase/PGRP_sf"/>
</dbReference>
<evidence type="ECO:0000313" key="14">
    <source>
        <dbReference type="EMBL" id="RUO26605.1"/>
    </source>
</evidence>
<accession>A0A432W977</accession>
<dbReference type="GO" id="GO:0046872">
    <property type="term" value="F:metal ion binding"/>
    <property type="evidence" value="ECO:0007669"/>
    <property type="project" value="UniProtKB-KW"/>
</dbReference>
<evidence type="ECO:0000256" key="5">
    <source>
        <dbReference type="ARBA" id="ARBA00011901"/>
    </source>
</evidence>
<protein>
    <recommendedName>
        <fullName evidence="11">1,6-anhydro-N-acetylmuramyl-L-alanine amidase AmpD</fullName>
        <ecNumber evidence="5">3.5.1.28</ecNumber>
    </recommendedName>
    <alternativeName>
        <fullName evidence="12">N-acetylmuramoyl-L-alanine amidase</fullName>
    </alternativeName>
</protein>
<feature type="domain" description="N-acetylmuramoyl-L-alanine amidase" evidence="13">
    <location>
        <begin position="20"/>
        <end position="171"/>
    </location>
</feature>